<evidence type="ECO:0000313" key="3">
    <source>
        <dbReference type="EMBL" id="AOO84338.1"/>
    </source>
</evidence>
<dbReference type="STRING" id="1526658.BHK69_09945"/>
<keyword evidence="1" id="KW-1133">Transmembrane helix</keyword>
<protein>
    <recommendedName>
        <fullName evidence="2">TadE-like domain-containing protein</fullName>
    </recommendedName>
</protein>
<keyword evidence="4" id="KW-1185">Reference proteome</keyword>
<name>A0A1D7UAD6_9HYPH</name>
<feature type="domain" description="TadE-like" evidence="2">
    <location>
        <begin position="16"/>
        <end position="56"/>
    </location>
</feature>
<evidence type="ECO:0000259" key="2">
    <source>
        <dbReference type="Pfam" id="PF07811"/>
    </source>
</evidence>
<dbReference type="RefSeq" id="WP_069693527.1">
    <property type="nucleotide sequence ID" value="NZ_CP017147.1"/>
</dbReference>
<organism evidence="3 4">
    <name type="scientific">Bosea vaviloviae</name>
    <dbReference type="NCBI Taxonomy" id="1526658"/>
    <lineage>
        <taxon>Bacteria</taxon>
        <taxon>Pseudomonadati</taxon>
        <taxon>Pseudomonadota</taxon>
        <taxon>Alphaproteobacteria</taxon>
        <taxon>Hyphomicrobiales</taxon>
        <taxon>Boseaceae</taxon>
        <taxon>Bosea</taxon>
    </lineage>
</organism>
<accession>A0A1D7UAD6</accession>
<evidence type="ECO:0000313" key="4">
    <source>
        <dbReference type="Proteomes" id="UP000094969"/>
    </source>
</evidence>
<keyword evidence="1" id="KW-0472">Membrane</keyword>
<dbReference type="InterPro" id="IPR012495">
    <property type="entry name" value="TadE-like_dom"/>
</dbReference>
<gene>
    <name evidence="3" type="ORF">BHK69_09945</name>
</gene>
<dbReference type="KEGG" id="bvv:BHK69_09945"/>
<dbReference type="Proteomes" id="UP000094969">
    <property type="component" value="Chromosome"/>
</dbReference>
<reference evidence="3 4" key="1">
    <citation type="journal article" date="2015" name="Antonie Van Leeuwenhoek">
        <title>Bosea vaviloviae sp. nov., a new species of slow-growing rhizobia isolated from nodules of the relict species Vavilovia formosa (Stev.) Fed.</title>
        <authorList>
            <person name="Safronova V.I."/>
            <person name="Kuznetsova I.G."/>
            <person name="Sazanova A.L."/>
            <person name="Kimeklis A.K."/>
            <person name="Belimov A.A."/>
            <person name="Andronov E.E."/>
            <person name="Pinaev A.G."/>
            <person name="Chizhevskaya E.P."/>
            <person name="Pukhaev A.R."/>
            <person name="Popov K.P."/>
            <person name="Willems A."/>
            <person name="Tikhonovich I.A."/>
        </authorList>
    </citation>
    <scope>NUCLEOTIDE SEQUENCE [LARGE SCALE GENOMIC DNA]</scope>
    <source>
        <strain evidence="3 4">Vaf18</strain>
    </source>
</reference>
<dbReference type="EMBL" id="CP017147">
    <property type="protein sequence ID" value="AOO84338.1"/>
    <property type="molecule type" value="Genomic_DNA"/>
</dbReference>
<sequence length="142" mass="15010">MWTSASRFRRNEAATSAVEFAMIAPVLLLMIFGIIGYGYVLGIYHGIQQVASEAARASVSGVTDAERDQIARAFVTANASSYAFIDPAKVSVTTAQGGAPQQTFTVAVAYDMSGTLFQSLASLASLPPPTVVRRAVIQRGGY</sequence>
<dbReference type="OrthoDB" id="7356451at2"/>
<dbReference type="Pfam" id="PF07811">
    <property type="entry name" value="TadE"/>
    <property type="match status" value="1"/>
</dbReference>
<proteinExistence type="predicted"/>
<evidence type="ECO:0000256" key="1">
    <source>
        <dbReference type="SAM" id="Phobius"/>
    </source>
</evidence>
<keyword evidence="1" id="KW-0812">Transmembrane</keyword>
<dbReference type="AlphaFoldDB" id="A0A1D7UAD6"/>
<feature type="transmembrane region" description="Helical" evidence="1">
    <location>
        <begin position="20"/>
        <end position="40"/>
    </location>
</feature>